<dbReference type="EMBL" id="CAXAMN010027362">
    <property type="protein sequence ID" value="CAK9110310.1"/>
    <property type="molecule type" value="Genomic_DNA"/>
</dbReference>
<evidence type="ECO:0000313" key="2">
    <source>
        <dbReference type="Proteomes" id="UP001642484"/>
    </source>
</evidence>
<accession>A0ABP0SDK0</accession>
<dbReference type="Gene3D" id="3.40.980.10">
    <property type="entry name" value="MoaB/Mog-like domain"/>
    <property type="match status" value="1"/>
</dbReference>
<organism evidence="1 2">
    <name type="scientific">Durusdinium trenchii</name>
    <dbReference type="NCBI Taxonomy" id="1381693"/>
    <lineage>
        <taxon>Eukaryota</taxon>
        <taxon>Sar</taxon>
        <taxon>Alveolata</taxon>
        <taxon>Dinophyceae</taxon>
        <taxon>Suessiales</taxon>
        <taxon>Symbiodiniaceae</taxon>
        <taxon>Durusdinium</taxon>
    </lineage>
</organism>
<sequence>MRELLESWSQESSGMDLILVLGNFGLGAKDENILALLRSLVREAPNVADLLLRQGLEQSPLAMLQCVVAGYRNSTLLVTISSLTSSSLGDLCKLIRADRP</sequence>
<proteinExistence type="predicted"/>
<name>A0ABP0SDK0_9DINO</name>
<comment type="caution">
    <text evidence="1">The sequence shown here is derived from an EMBL/GenBank/DDBJ whole genome shotgun (WGS) entry which is preliminary data.</text>
</comment>
<gene>
    <name evidence="1" type="ORF">CCMP2556_LOCUS51289</name>
</gene>
<dbReference type="Proteomes" id="UP001642484">
    <property type="component" value="Unassembled WGS sequence"/>
</dbReference>
<evidence type="ECO:0000313" key="1">
    <source>
        <dbReference type="EMBL" id="CAK9110310.1"/>
    </source>
</evidence>
<keyword evidence="2" id="KW-1185">Reference proteome</keyword>
<reference evidence="1 2" key="1">
    <citation type="submission" date="2024-02" db="EMBL/GenBank/DDBJ databases">
        <authorList>
            <person name="Chen Y."/>
            <person name="Shah S."/>
            <person name="Dougan E. K."/>
            <person name="Thang M."/>
            <person name="Chan C."/>
        </authorList>
    </citation>
    <scope>NUCLEOTIDE SEQUENCE [LARGE SCALE GENOMIC DNA]</scope>
</reference>
<protein>
    <submittedName>
        <fullName evidence="1">Uncharacterized protein</fullName>
    </submittedName>
</protein>
<dbReference type="SUPFAM" id="SSF53218">
    <property type="entry name" value="Molybdenum cofactor biosynthesis proteins"/>
    <property type="match status" value="1"/>
</dbReference>
<dbReference type="InterPro" id="IPR036425">
    <property type="entry name" value="MoaB/Mog-like_dom_sf"/>
</dbReference>